<dbReference type="EMBL" id="CP036279">
    <property type="protein sequence ID" value="QDU64311.1"/>
    <property type="molecule type" value="Genomic_DNA"/>
</dbReference>
<feature type="transmembrane region" description="Helical" evidence="5">
    <location>
        <begin position="336"/>
        <end position="357"/>
    </location>
</feature>
<dbReference type="KEGG" id="knv:Pan216_52000"/>
<dbReference type="PANTHER" id="PTHR23508:SF10">
    <property type="entry name" value="CARBOXYLIC ACID TRANSPORTER PROTEIN HOMOLOG"/>
    <property type="match status" value="1"/>
</dbReference>
<feature type="transmembrane region" description="Helical" evidence="5">
    <location>
        <begin position="179"/>
        <end position="198"/>
    </location>
</feature>
<evidence type="ECO:0000256" key="3">
    <source>
        <dbReference type="ARBA" id="ARBA00022989"/>
    </source>
</evidence>
<feature type="transmembrane region" description="Helical" evidence="5">
    <location>
        <begin position="118"/>
        <end position="140"/>
    </location>
</feature>
<feature type="domain" description="Major facilitator superfamily (MFS) profile" evidence="6">
    <location>
        <begin position="22"/>
        <end position="425"/>
    </location>
</feature>
<feature type="transmembrane region" description="Helical" evidence="5">
    <location>
        <begin position="399"/>
        <end position="420"/>
    </location>
</feature>
<feature type="transmembrane region" description="Helical" evidence="5">
    <location>
        <begin position="236"/>
        <end position="261"/>
    </location>
</feature>
<evidence type="ECO:0000256" key="4">
    <source>
        <dbReference type="ARBA" id="ARBA00023136"/>
    </source>
</evidence>
<dbReference type="InterPro" id="IPR011701">
    <property type="entry name" value="MFS"/>
</dbReference>
<reference evidence="7 8" key="1">
    <citation type="submission" date="2019-02" db="EMBL/GenBank/DDBJ databases">
        <title>Deep-cultivation of Planctomycetes and their phenomic and genomic characterization uncovers novel biology.</title>
        <authorList>
            <person name="Wiegand S."/>
            <person name="Jogler M."/>
            <person name="Boedeker C."/>
            <person name="Pinto D."/>
            <person name="Vollmers J."/>
            <person name="Rivas-Marin E."/>
            <person name="Kohn T."/>
            <person name="Peeters S.H."/>
            <person name="Heuer A."/>
            <person name="Rast P."/>
            <person name="Oberbeckmann S."/>
            <person name="Bunk B."/>
            <person name="Jeske O."/>
            <person name="Meyerdierks A."/>
            <person name="Storesund J.E."/>
            <person name="Kallscheuer N."/>
            <person name="Luecker S."/>
            <person name="Lage O.M."/>
            <person name="Pohl T."/>
            <person name="Merkel B.J."/>
            <person name="Hornburger P."/>
            <person name="Mueller R.-W."/>
            <person name="Bruemmer F."/>
            <person name="Labrenz M."/>
            <person name="Spormann A.M."/>
            <person name="Op den Camp H."/>
            <person name="Overmann J."/>
            <person name="Amann R."/>
            <person name="Jetten M.S.M."/>
            <person name="Mascher T."/>
            <person name="Medema M.H."/>
            <person name="Devos D.P."/>
            <person name="Kaster A.-K."/>
            <person name="Ovreas L."/>
            <person name="Rohde M."/>
            <person name="Galperin M.Y."/>
            <person name="Jogler C."/>
        </authorList>
    </citation>
    <scope>NUCLEOTIDE SEQUENCE [LARGE SCALE GENOMIC DNA]</scope>
    <source>
        <strain evidence="7 8">Pan216</strain>
    </source>
</reference>
<dbReference type="InterPro" id="IPR020846">
    <property type="entry name" value="MFS_dom"/>
</dbReference>
<dbReference type="Proteomes" id="UP000317093">
    <property type="component" value="Chromosome"/>
</dbReference>
<evidence type="ECO:0000259" key="6">
    <source>
        <dbReference type="PROSITE" id="PS50850"/>
    </source>
</evidence>
<dbReference type="Gene3D" id="1.20.1250.20">
    <property type="entry name" value="MFS general substrate transporter like domains"/>
    <property type="match status" value="2"/>
</dbReference>
<dbReference type="GO" id="GO:0046943">
    <property type="term" value="F:carboxylic acid transmembrane transporter activity"/>
    <property type="evidence" value="ECO:0007669"/>
    <property type="project" value="TreeGrafter"/>
</dbReference>
<feature type="transmembrane region" description="Helical" evidence="5">
    <location>
        <begin position="369"/>
        <end position="387"/>
    </location>
</feature>
<dbReference type="SUPFAM" id="SSF103473">
    <property type="entry name" value="MFS general substrate transporter"/>
    <property type="match status" value="1"/>
</dbReference>
<keyword evidence="2 5" id="KW-0812">Transmembrane</keyword>
<gene>
    <name evidence="7" type="primary">nanT</name>
    <name evidence="7" type="ORF">Pan216_52000</name>
</gene>
<keyword evidence="3 5" id="KW-1133">Transmembrane helix</keyword>
<evidence type="ECO:0000256" key="5">
    <source>
        <dbReference type="SAM" id="Phobius"/>
    </source>
</evidence>
<evidence type="ECO:0000313" key="7">
    <source>
        <dbReference type="EMBL" id="QDU64311.1"/>
    </source>
</evidence>
<dbReference type="OrthoDB" id="9787026at2"/>
<evidence type="ECO:0000313" key="8">
    <source>
        <dbReference type="Proteomes" id="UP000317093"/>
    </source>
</evidence>
<dbReference type="PROSITE" id="PS50850">
    <property type="entry name" value="MFS"/>
    <property type="match status" value="1"/>
</dbReference>
<dbReference type="InterPro" id="IPR005828">
    <property type="entry name" value="MFS_sugar_transport-like"/>
</dbReference>
<feature type="transmembrane region" description="Helical" evidence="5">
    <location>
        <begin position="309"/>
        <end position="330"/>
    </location>
</feature>
<feature type="transmembrane region" description="Helical" evidence="5">
    <location>
        <begin position="152"/>
        <end position="173"/>
    </location>
</feature>
<organism evidence="7 8">
    <name type="scientific">Kolteria novifilia</name>
    <dbReference type="NCBI Taxonomy" id="2527975"/>
    <lineage>
        <taxon>Bacteria</taxon>
        <taxon>Pseudomonadati</taxon>
        <taxon>Planctomycetota</taxon>
        <taxon>Planctomycetia</taxon>
        <taxon>Kolteriales</taxon>
        <taxon>Kolteriaceae</taxon>
        <taxon>Kolteria</taxon>
    </lineage>
</organism>
<dbReference type="GO" id="GO:0005886">
    <property type="term" value="C:plasma membrane"/>
    <property type="evidence" value="ECO:0007669"/>
    <property type="project" value="TreeGrafter"/>
</dbReference>
<accession>A0A518BBE3</accession>
<name>A0A518BBE3_9BACT</name>
<dbReference type="Pfam" id="PF07690">
    <property type="entry name" value="MFS_1"/>
    <property type="match status" value="1"/>
</dbReference>
<feature type="transmembrane region" description="Helical" evidence="5">
    <location>
        <begin position="20"/>
        <end position="42"/>
    </location>
</feature>
<dbReference type="InterPro" id="IPR036259">
    <property type="entry name" value="MFS_trans_sf"/>
</dbReference>
<feature type="transmembrane region" description="Helical" evidence="5">
    <location>
        <begin position="93"/>
        <end position="112"/>
    </location>
</feature>
<comment type="subcellular location">
    <subcellularLocation>
        <location evidence="1">Membrane</location>
        <topology evidence="1">Multi-pass membrane protein</topology>
    </subcellularLocation>
</comment>
<proteinExistence type="predicted"/>
<dbReference type="AlphaFoldDB" id="A0A518BBE3"/>
<protein>
    <submittedName>
        <fullName evidence="7">Sialic acid transporter</fullName>
    </submittedName>
</protein>
<keyword evidence="4 5" id="KW-0472">Membrane</keyword>
<feature type="transmembrane region" description="Helical" evidence="5">
    <location>
        <begin position="281"/>
        <end position="302"/>
    </location>
</feature>
<dbReference type="Pfam" id="PF00083">
    <property type="entry name" value="Sugar_tr"/>
    <property type="match status" value="1"/>
</dbReference>
<feature type="transmembrane region" description="Helical" evidence="5">
    <location>
        <begin position="62"/>
        <end position="81"/>
    </location>
</feature>
<evidence type="ECO:0000256" key="2">
    <source>
        <dbReference type="ARBA" id="ARBA00022692"/>
    </source>
</evidence>
<evidence type="ECO:0000256" key="1">
    <source>
        <dbReference type="ARBA" id="ARBA00004141"/>
    </source>
</evidence>
<dbReference type="RefSeq" id="WP_145262428.1">
    <property type="nucleotide sequence ID" value="NZ_CP036279.1"/>
</dbReference>
<dbReference type="PANTHER" id="PTHR23508">
    <property type="entry name" value="CARBOXYLIC ACID TRANSPORTER PROTEIN HOMOLOG"/>
    <property type="match status" value="1"/>
</dbReference>
<keyword evidence="8" id="KW-1185">Reference proteome</keyword>
<sequence length="430" mass="46536">MNSTSEKTERWYHGVTRYQWLVLAIASAGWVFDVYEGQVFNITRTQMLSDILGGEGGDVKRYGDFFLAIFLLGGTVGGLAAGSLADRFGRRPIMVVTILMYSLFSGLTFFATELWQVAALRFLVALGVGGEWAVAASLVAEVFPVRARAHASGIFQASSVLGTWFAALAGIAVGAQWRYAYLIGIIPALLVLWIRSSVREPESWQATKSEAESSEGGRQLGSFRELLLTPQWGSRALLGMALAAIGLGTFWSVTVAGQDLARELLLREGTSPDIASRNAKFAFGIVQTAGGGLGLLAFGPLCARFGRRFSFVAMQLLAFLIVPVTCYLPGSFPQLLVILPVFGFFTLGIHSGYAIYFPELFPTHLRATGTSFCFNGGRVLAVPVLLFSGWLKSQQGVDLRLAITALGSLFLVGVVLMFFLPETKGKELPR</sequence>